<dbReference type="EMBL" id="QXFY01001514">
    <property type="protein sequence ID" value="KAE9315890.1"/>
    <property type="molecule type" value="Genomic_DNA"/>
</dbReference>
<feature type="region of interest" description="Disordered" evidence="1">
    <location>
        <begin position="79"/>
        <end position="188"/>
    </location>
</feature>
<feature type="compositionally biased region" description="Basic and acidic residues" evidence="1">
    <location>
        <begin position="175"/>
        <end position="188"/>
    </location>
</feature>
<feature type="non-terminal residue" evidence="2">
    <location>
        <position position="188"/>
    </location>
</feature>
<name>A0A6G0R390_9STRA</name>
<feature type="region of interest" description="Disordered" evidence="1">
    <location>
        <begin position="1"/>
        <end position="51"/>
    </location>
</feature>
<dbReference type="Proteomes" id="UP000486351">
    <property type="component" value="Unassembled WGS sequence"/>
</dbReference>
<accession>A0A6G0R390</accession>
<comment type="caution">
    <text evidence="2">The sequence shown here is derived from an EMBL/GenBank/DDBJ whole genome shotgun (WGS) entry which is preliminary data.</text>
</comment>
<dbReference type="AlphaFoldDB" id="A0A6G0R390"/>
<feature type="compositionally biased region" description="Polar residues" evidence="1">
    <location>
        <begin position="87"/>
        <end position="96"/>
    </location>
</feature>
<evidence type="ECO:0000313" key="2">
    <source>
        <dbReference type="EMBL" id="KAE9315890.1"/>
    </source>
</evidence>
<evidence type="ECO:0000256" key="1">
    <source>
        <dbReference type="SAM" id="MobiDB-lite"/>
    </source>
</evidence>
<feature type="compositionally biased region" description="Polar residues" evidence="1">
    <location>
        <begin position="1"/>
        <end position="48"/>
    </location>
</feature>
<sequence length="188" mass="20000">MSPTGAGQSQSPAPGVDNTAQDVSTNEGQAGSTLDENATAANDGSLSRSDAERLIRTLVGVQGGRSLAEALFEGLRDLHSAPHPANSAETLPVSNLSSSQTSRDDQDDRQPPPSQGDGLRDLRLLRTPHNQGDDPRDLPPLDNMNPGGCYDDKELAQHTKALVSSPPIKLPKLQSKSDYKSWRSEVPL</sequence>
<protein>
    <submittedName>
        <fullName evidence="2">Uncharacterized protein</fullName>
    </submittedName>
</protein>
<evidence type="ECO:0000313" key="3">
    <source>
        <dbReference type="Proteomes" id="UP000486351"/>
    </source>
</evidence>
<organism evidence="2 3">
    <name type="scientific">Phytophthora fragariae</name>
    <dbReference type="NCBI Taxonomy" id="53985"/>
    <lineage>
        <taxon>Eukaryota</taxon>
        <taxon>Sar</taxon>
        <taxon>Stramenopiles</taxon>
        <taxon>Oomycota</taxon>
        <taxon>Peronosporomycetes</taxon>
        <taxon>Peronosporales</taxon>
        <taxon>Peronosporaceae</taxon>
        <taxon>Phytophthora</taxon>
    </lineage>
</organism>
<proteinExistence type="predicted"/>
<reference evidence="2 3" key="1">
    <citation type="submission" date="2018-09" db="EMBL/GenBank/DDBJ databases">
        <title>Genomic investigation of the strawberry pathogen Phytophthora fragariae indicates pathogenicity is determined by transcriptional variation in three key races.</title>
        <authorList>
            <person name="Adams T.M."/>
            <person name="Armitage A.D."/>
            <person name="Sobczyk M.K."/>
            <person name="Bates H.J."/>
            <person name="Dunwell J.M."/>
            <person name="Nellist C.F."/>
            <person name="Harrison R.J."/>
        </authorList>
    </citation>
    <scope>NUCLEOTIDE SEQUENCE [LARGE SCALE GENOMIC DNA]</scope>
    <source>
        <strain evidence="2 3">NOV-77</strain>
    </source>
</reference>
<gene>
    <name evidence="2" type="ORF">PF008_g19146</name>
</gene>